<reference evidence="2 3" key="1">
    <citation type="journal article" date="2011" name="Stand. Genomic Sci.">
        <title>Non-contiguous finished genome sequence of Bacteroides coprosuis type strain (PC139).</title>
        <authorList>
            <person name="Land M."/>
            <person name="Held B."/>
            <person name="Gronow S."/>
            <person name="Abt B."/>
            <person name="Lucas S."/>
            <person name="Del Rio T.G."/>
            <person name="Nolan M."/>
            <person name="Tice H."/>
            <person name="Cheng J.F."/>
            <person name="Pitluck S."/>
            <person name="Liolios K."/>
            <person name="Pagani I."/>
            <person name="Ivanova N."/>
            <person name="Mavromatis K."/>
            <person name="Mikhailova N."/>
            <person name="Pati A."/>
            <person name="Tapia R."/>
            <person name="Han C."/>
            <person name="Goodwin L."/>
            <person name="Chen A."/>
            <person name="Palaniappan K."/>
            <person name="Hauser L."/>
            <person name="Brambilla E.M."/>
            <person name="Rohde M."/>
            <person name="Goker M."/>
            <person name="Detter J.C."/>
            <person name="Woyke T."/>
            <person name="Bristow J."/>
            <person name="Eisen J.A."/>
            <person name="Markowitz V."/>
            <person name="Hugenholtz P."/>
            <person name="Kyrpides N.C."/>
            <person name="Klenk H.P."/>
            <person name="Lapidus A."/>
        </authorList>
    </citation>
    <scope>NUCLEOTIDE SEQUENCE</scope>
    <source>
        <strain evidence="2 3">DSM 18011</strain>
    </source>
</reference>
<protein>
    <submittedName>
        <fullName evidence="2">Uncharacterized protein</fullName>
    </submittedName>
</protein>
<gene>
    <name evidence="2" type="ORF">Bcop_2136</name>
</gene>
<organism evidence="2 3">
    <name type="scientific">Bacteroides coprosuis DSM 18011</name>
    <dbReference type="NCBI Taxonomy" id="679937"/>
    <lineage>
        <taxon>Bacteria</taxon>
        <taxon>Pseudomonadati</taxon>
        <taxon>Bacteroidota</taxon>
        <taxon>Bacteroidia</taxon>
        <taxon>Bacteroidales</taxon>
        <taxon>Bacteroidaceae</taxon>
        <taxon>Bacteroides</taxon>
    </lineage>
</organism>
<dbReference type="EMBL" id="CM001167">
    <property type="protein sequence ID" value="EGJ72305.1"/>
    <property type="molecule type" value="Genomic_DNA"/>
</dbReference>
<dbReference type="AlphaFoldDB" id="F3ZTS1"/>
<proteinExistence type="predicted"/>
<dbReference type="Proteomes" id="UP000018439">
    <property type="component" value="Chromosome"/>
</dbReference>
<evidence type="ECO:0000313" key="3">
    <source>
        <dbReference type="Proteomes" id="UP000018439"/>
    </source>
</evidence>
<keyword evidence="1" id="KW-1133">Transmembrane helix</keyword>
<feature type="transmembrane region" description="Helical" evidence="1">
    <location>
        <begin position="20"/>
        <end position="44"/>
    </location>
</feature>
<evidence type="ECO:0000313" key="2">
    <source>
        <dbReference type="EMBL" id="EGJ72305.1"/>
    </source>
</evidence>
<dbReference type="HOGENOM" id="CLU_3058411_0_0_10"/>
<keyword evidence="1" id="KW-0472">Membrane</keyword>
<keyword evidence="3" id="KW-1185">Reference proteome</keyword>
<accession>F3ZTS1</accession>
<sequence length="53" mass="5941">MLMNILKVIFTFIFKTIFKILKVSFGVVKWVVVVVIFSSIMMILGSFRGANGG</sequence>
<name>F3ZTS1_9BACE</name>
<keyword evidence="1" id="KW-0812">Transmembrane</keyword>
<evidence type="ECO:0000256" key="1">
    <source>
        <dbReference type="SAM" id="Phobius"/>
    </source>
</evidence>